<keyword evidence="1" id="KW-1133">Transmembrane helix</keyword>
<feature type="transmembrane region" description="Helical" evidence="1">
    <location>
        <begin position="6"/>
        <end position="25"/>
    </location>
</feature>
<keyword evidence="1" id="KW-0812">Transmembrane</keyword>
<evidence type="ECO:0000313" key="2">
    <source>
        <dbReference type="EMBL" id="GAF68244.1"/>
    </source>
</evidence>
<gene>
    <name evidence="2" type="ORF">S01H1_16948</name>
</gene>
<comment type="caution">
    <text evidence="2">The sequence shown here is derived from an EMBL/GenBank/DDBJ whole genome shotgun (WGS) entry which is preliminary data.</text>
</comment>
<reference evidence="2" key="1">
    <citation type="journal article" date="2014" name="Front. Microbiol.">
        <title>High frequency of phylogenetically diverse reductive dehalogenase-homologous genes in deep subseafloor sedimentary metagenomes.</title>
        <authorList>
            <person name="Kawai M."/>
            <person name="Futagami T."/>
            <person name="Toyoda A."/>
            <person name="Takaki Y."/>
            <person name="Nishi S."/>
            <person name="Hori S."/>
            <person name="Arai W."/>
            <person name="Tsubouchi T."/>
            <person name="Morono Y."/>
            <person name="Uchiyama I."/>
            <person name="Ito T."/>
            <person name="Fujiyama A."/>
            <person name="Inagaki F."/>
            <person name="Takami H."/>
        </authorList>
    </citation>
    <scope>NUCLEOTIDE SEQUENCE</scope>
    <source>
        <strain evidence="2">Expedition CK06-06</strain>
    </source>
</reference>
<accession>X0RH99</accession>
<proteinExistence type="predicted"/>
<sequence>VILIYVGVFVWAIVMIGKAFGFAAIPPQVSDVGQIIFGYGIGKASIDEE</sequence>
<dbReference type="AlphaFoldDB" id="X0RH99"/>
<organism evidence="2">
    <name type="scientific">marine sediment metagenome</name>
    <dbReference type="NCBI Taxonomy" id="412755"/>
    <lineage>
        <taxon>unclassified sequences</taxon>
        <taxon>metagenomes</taxon>
        <taxon>ecological metagenomes</taxon>
    </lineage>
</organism>
<feature type="non-terminal residue" evidence="2">
    <location>
        <position position="1"/>
    </location>
</feature>
<dbReference type="EMBL" id="BARS01008948">
    <property type="protein sequence ID" value="GAF68244.1"/>
    <property type="molecule type" value="Genomic_DNA"/>
</dbReference>
<evidence type="ECO:0000256" key="1">
    <source>
        <dbReference type="SAM" id="Phobius"/>
    </source>
</evidence>
<name>X0RH99_9ZZZZ</name>
<protein>
    <submittedName>
        <fullName evidence="2">Uncharacterized protein</fullName>
    </submittedName>
</protein>
<keyword evidence="1" id="KW-0472">Membrane</keyword>